<dbReference type="InParanoid" id="A0A286UX07"/>
<dbReference type="GO" id="GO:0016787">
    <property type="term" value="F:hydrolase activity"/>
    <property type="evidence" value="ECO:0007669"/>
    <property type="project" value="UniProtKB-KW"/>
</dbReference>
<sequence length="484" mass="53873">MESAEVIKLVYIHGFRGDHTSFQSFPTDLHRILQRRFPPSLEIDSCLYPTYKSRKPITDIAKRFISWLETQPPGPVILLAHSMGGLLAAEVATNASSTSKRVIGIVAFDVPFLGMHPHVVISGIASLLPKEDDKRDTEKDLNDDAVVKHLEIPMTDPGLDLSDTDIFQSMSPSKTNDTHSISSMSSQTSLSLAGSSPPNTGSYLDAEWESHKASFASKSSSSLTLPNQLRRSPSPSSRSENSALSTSPPSGSSLLSQFSTATSSLVGRVAGRFIPQQDHPFMRWIQKHSDSPLRSMATWIVEHFEFGICMFDPSGLRERYTTLENWDRPWVNFWTETTSQGNAIEPGENTGKISDDVQNEMLPDNTTDIVRLAEAHQLRSSEAYAHTKATEKAVLKERDAERDAKKPRPARHFIVLPHFRDVRSNSWHFGSGENWECIQISNASDEVEAHCGLFIRNLNPNYDLLLNRVADIVEGWCSNLVKGN</sequence>
<reference evidence="3 4" key="1">
    <citation type="journal article" date="2017" name="Mol. Ecol.">
        <title>Comparative and population genomic landscape of Phellinus noxius: A hypervariable fungus causing root rot in trees.</title>
        <authorList>
            <person name="Chung C.L."/>
            <person name="Lee T.J."/>
            <person name="Akiba M."/>
            <person name="Lee H.H."/>
            <person name="Kuo T.H."/>
            <person name="Liu D."/>
            <person name="Ke H.M."/>
            <person name="Yokoi T."/>
            <person name="Roa M.B."/>
            <person name="Lu M.J."/>
            <person name="Chang Y.Y."/>
            <person name="Ann P.J."/>
            <person name="Tsai J.N."/>
            <person name="Chen C.Y."/>
            <person name="Tzean S.S."/>
            <person name="Ota Y."/>
            <person name="Hattori T."/>
            <person name="Sahashi N."/>
            <person name="Liou R.F."/>
            <person name="Kikuchi T."/>
            <person name="Tsai I.J."/>
        </authorList>
    </citation>
    <scope>NUCLEOTIDE SEQUENCE [LARGE SCALE GENOMIC DNA]</scope>
    <source>
        <strain evidence="3 4">FFPRI411160</strain>
    </source>
</reference>
<dbReference type="AlphaFoldDB" id="A0A286UX07"/>
<evidence type="ECO:0000256" key="1">
    <source>
        <dbReference type="SAM" id="MobiDB-lite"/>
    </source>
</evidence>
<feature type="region of interest" description="Disordered" evidence="1">
    <location>
        <begin position="161"/>
        <end position="198"/>
    </location>
</feature>
<feature type="compositionally biased region" description="Polar residues" evidence="1">
    <location>
        <begin position="165"/>
        <end position="179"/>
    </location>
</feature>
<dbReference type="InterPro" id="IPR029058">
    <property type="entry name" value="AB_hydrolase_fold"/>
</dbReference>
<comment type="caution">
    <text evidence="3">The sequence shown here is derived from an EMBL/GenBank/DDBJ whole genome shotgun (WGS) entry which is preliminary data.</text>
</comment>
<gene>
    <name evidence="3" type="ORF">PNOK_0118800</name>
</gene>
<dbReference type="Gene3D" id="3.40.50.1820">
    <property type="entry name" value="alpha/beta hydrolase"/>
    <property type="match status" value="1"/>
</dbReference>
<name>A0A286UX07_9AGAM</name>
<keyword evidence="4" id="KW-1185">Reference proteome</keyword>
<evidence type="ECO:0000313" key="3">
    <source>
        <dbReference type="EMBL" id="PAV24120.1"/>
    </source>
</evidence>
<dbReference type="PANTHER" id="PTHR47842">
    <property type="entry name" value="EXPRESSED PROTEIN"/>
    <property type="match status" value="1"/>
</dbReference>
<proteinExistence type="predicted"/>
<dbReference type="OrthoDB" id="3248508at2759"/>
<dbReference type="Pfam" id="PF12697">
    <property type="entry name" value="Abhydrolase_6"/>
    <property type="match status" value="1"/>
</dbReference>
<feature type="compositionally biased region" description="Low complexity" evidence="1">
    <location>
        <begin position="180"/>
        <end position="196"/>
    </location>
</feature>
<dbReference type="PANTHER" id="PTHR47842:SF3">
    <property type="entry name" value="DUF676 DOMAIN-CONTAINING PROTEIN"/>
    <property type="match status" value="1"/>
</dbReference>
<dbReference type="Proteomes" id="UP000217199">
    <property type="component" value="Unassembled WGS sequence"/>
</dbReference>
<dbReference type="EMBL" id="NBII01000001">
    <property type="protein sequence ID" value="PAV24120.1"/>
    <property type="molecule type" value="Genomic_DNA"/>
</dbReference>
<accession>A0A286UX07</accession>
<dbReference type="STRING" id="2282107.A0A286UX07"/>
<protein>
    <submittedName>
        <fullName evidence="3">Alpha beta hydrolase family</fullName>
    </submittedName>
</protein>
<feature type="domain" description="AB hydrolase-1" evidence="2">
    <location>
        <begin position="9"/>
        <end position="114"/>
    </location>
</feature>
<dbReference type="InterPro" id="IPR000073">
    <property type="entry name" value="AB_hydrolase_1"/>
</dbReference>
<keyword evidence="3" id="KW-0378">Hydrolase</keyword>
<dbReference type="SUPFAM" id="SSF53474">
    <property type="entry name" value="alpha/beta-Hydrolases"/>
    <property type="match status" value="1"/>
</dbReference>
<organism evidence="3 4">
    <name type="scientific">Pyrrhoderma noxium</name>
    <dbReference type="NCBI Taxonomy" id="2282107"/>
    <lineage>
        <taxon>Eukaryota</taxon>
        <taxon>Fungi</taxon>
        <taxon>Dikarya</taxon>
        <taxon>Basidiomycota</taxon>
        <taxon>Agaricomycotina</taxon>
        <taxon>Agaricomycetes</taxon>
        <taxon>Hymenochaetales</taxon>
        <taxon>Hymenochaetaceae</taxon>
        <taxon>Pyrrhoderma</taxon>
    </lineage>
</organism>
<evidence type="ECO:0000313" key="4">
    <source>
        <dbReference type="Proteomes" id="UP000217199"/>
    </source>
</evidence>
<feature type="region of interest" description="Disordered" evidence="1">
    <location>
        <begin position="217"/>
        <end position="256"/>
    </location>
</feature>
<evidence type="ECO:0000259" key="2">
    <source>
        <dbReference type="Pfam" id="PF12697"/>
    </source>
</evidence>